<proteinExistence type="predicted"/>
<dbReference type="Proteomes" id="UP001500399">
    <property type="component" value="Unassembled WGS sequence"/>
</dbReference>
<evidence type="ECO:0000313" key="1">
    <source>
        <dbReference type="EMBL" id="GAA0215203.1"/>
    </source>
</evidence>
<dbReference type="EMBL" id="BAAACR010000013">
    <property type="protein sequence ID" value="GAA0215203.1"/>
    <property type="molecule type" value="Genomic_DNA"/>
</dbReference>
<keyword evidence="2" id="KW-1185">Reference proteome</keyword>
<dbReference type="RefSeq" id="WP_304986362.1">
    <property type="nucleotide sequence ID" value="NZ_BAAACR010000013.1"/>
</dbReference>
<gene>
    <name evidence="1" type="ORF">GCM10008919_18020</name>
</gene>
<reference evidence="2" key="1">
    <citation type="journal article" date="2019" name="Int. J. Syst. Evol. Microbiol.">
        <title>The Global Catalogue of Microorganisms (GCM) 10K type strain sequencing project: providing services to taxonomists for standard genome sequencing and annotation.</title>
        <authorList>
            <consortium name="The Broad Institute Genomics Platform"/>
            <consortium name="The Broad Institute Genome Sequencing Center for Infectious Disease"/>
            <person name="Wu L."/>
            <person name="Ma J."/>
        </authorList>
    </citation>
    <scope>NUCLEOTIDE SEQUENCE [LARGE SCALE GENOMIC DNA]</scope>
    <source>
        <strain evidence="2">JCM 8542</strain>
    </source>
</reference>
<evidence type="ECO:0000313" key="2">
    <source>
        <dbReference type="Proteomes" id="UP001500399"/>
    </source>
</evidence>
<sequence>MTKWQTRRELVTKNLPMWRVFRIVDGVEEVDIRLYDTWDDAAKAAWERNAREEAE</sequence>
<comment type="caution">
    <text evidence="1">The sequence shown here is derived from an EMBL/GenBank/DDBJ whole genome shotgun (WGS) entry which is preliminary data.</text>
</comment>
<organism evidence="1 2">
    <name type="scientific">Selenomonas dianae</name>
    <dbReference type="NCBI Taxonomy" id="135079"/>
    <lineage>
        <taxon>Bacteria</taxon>
        <taxon>Bacillati</taxon>
        <taxon>Bacillota</taxon>
        <taxon>Negativicutes</taxon>
        <taxon>Selenomonadales</taxon>
        <taxon>Selenomonadaceae</taxon>
        <taxon>Selenomonas</taxon>
    </lineage>
</organism>
<accession>A0ABP3CTU9</accession>
<protein>
    <submittedName>
        <fullName evidence="1">Uncharacterized protein</fullName>
    </submittedName>
</protein>
<name>A0ABP3CTU9_9FIRM</name>